<dbReference type="PANTHER" id="PTHR34538:SF13">
    <property type="entry name" value="OS02G0637200 PROTEIN"/>
    <property type="match status" value="1"/>
</dbReference>
<accession>A0A8X7ZC99</accession>
<dbReference type="PANTHER" id="PTHR34538">
    <property type="entry name" value="EXPRESSED PROTEIN"/>
    <property type="match status" value="1"/>
</dbReference>
<dbReference type="EMBL" id="JAAWWB010000014">
    <property type="protein sequence ID" value="KAG6766606.1"/>
    <property type="molecule type" value="Genomic_DNA"/>
</dbReference>
<dbReference type="AlphaFoldDB" id="A0A8X7ZC99"/>
<comment type="caution">
    <text evidence="2">The sequence shown here is derived from an EMBL/GenBank/DDBJ whole genome shotgun (WGS) entry which is preliminary data.</text>
</comment>
<gene>
    <name evidence="2" type="ORF">POTOM_027773</name>
</gene>
<keyword evidence="1" id="KW-0812">Transmembrane</keyword>
<name>A0A8X7ZC99_POPTO</name>
<reference evidence="2" key="1">
    <citation type="journal article" date="2020" name="bioRxiv">
        <title>Hybrid origin of Populus tomentosa Carr. identified through genome sequencing and phylogenomic analysis.</title>
        <authorList>
            <person name="An X."/>
            <person name="Gao K."/>
            <person name="Chen Z."/>
            <person name="Li J."/>
            <person name="Yang X."/>
            <person name="Yang X."/>
            <person name="Zhou J."/>
            <person name="Guo T."/>
            <person name="Zhao T."/>
            <person name="Huang S."/>
            <person name="Miao D."/>
            <person name="Khan W.U."/>
            <person name="Rao P."/>
            <person name="Ye M."/>
            <person name="Lei B."/>
            <person name="Liao W."/>
            <person name="Wang J."/>
            <person name="Ji L."/>
            <person name="Li Y."/>
            <person name="Guo B."/>
            <person name="Mustafa N.S."/>
            <person name="Li S."/>
            <person name="Yun Q."/>
            <person name="Keller S.R."/>
            <person name="Mao J."/>
            <person name="Zhang R."/>
            <person name="Strauss S.H."/>
        </authorList>
    </citation>
    <scope>NUCLEOTIDE SEQUENCE</scope>
    <source>
        <strain evidence="2">GM15</strain>
        <tissue evidence="2">Leaf</tissue>
    </source>
</reference>
<keyword evidence="3" id="KW-1185">Reference proteome</keyword>
<keyword evidence="1" id="KW-1133">Transmembrane helix</keyword>
<keyword evidence="1" id="KW-0472">Membrane</keyword>
<dbReference type="OrthoDB" id="1932900at2759"/>
<proteinExistence type="predicted"/>
<sequence>MPNLPLTSLAVQAKAKASGTLLYIYNVSSTVHITISTIHLFLRSRVFGHLKERERGTSSKMGVIGFCVDSNRVVLCGKRKLRSLFWRVRAEIRRQVKSSKSKQRLSFNYDPFSYALNFDDGNFDLDLFLLTIHQWIKVEAGKADLYVINLGIPLQKTERSKERVQSEIYMVSFGLSQELNGLSFYTLVICGFSA</sequence>
<protein>
    <submittedName>
        <fullName evidence="2">Uncharacterized protein</fullName>
    </submittedName>
</protein>
<evidence type="ECO:0000313" key="2">
    <source>
        <dbReference type="EMBL" id="KAG6766606.1"/>
    </source>
</evidence>
<feature type="transmembrane region" description="Helical" evidence="1">
    <location>
        <begin position="20"/>
        <end position="42"/>
    </location>
</feature>
<dbReference type="Proteomes" id="UP000886885">
    <property type="component" value="Chromosome 7D"/>
</dbReference>
<organism evidence="2 3">
    <name type="scientific">Populus tomentosa</name>
    <name type="common">Chinese white poplar</name>
    <dbReference type="NCBI Taxonomy" id="118781"/>
    <lineage>
        <taxon>Eukaryota</taxon>
        <taxon>Viridiplantae</taxon>
        <taxon>Streptophyta</taxon>
        <taxon>Embryophyta</taxon>
        <taxon>Tracheophyta</taxon>
        <taxon>Spermatophyta</taxon>
        <taxon>Magnoliopsida</taxon>
        <taxon>eudicotyledons</taxon>
        <taxon>Gunneridae</taxon>
        <taxon>Pentapetalae</taxon>
        <taxon>rosids</taxon>
        <taxon>fabids</taxon>
        <taxon>Malpighiales</taxon>
        <taxon>Salicaceae</taxon>
        <taxon>Saliceae</taxon>
        <taxon>Populus</taxon>
    </lineage>
</organism>
<evidence type="ECO:0000256" key="1">
    <source>
        <dbReference type="SAM" id="Phobius"/>
    </source>
</evidence>
<evidence type="ECO:0000313" key="3">
    <source>
        <dbReference type="Proteomes" id="UP000886885"/>
    </source>
</evidence>